<evidence type="ECO:0000313" key="2">
    <source>
        <dbReference type="EMBL" id="TCP60920.1"/>
    </source>
</evidence>
<evidence type="ECO:0000313" key="3">
    <source>
        <dbReference type="Proteomes" id="UP000295050"/>
    </source>
</evidence>
<accession>A0A4R2RC29</accession>
<comment type="caution">
    <text evidence="2">The sequence shown here is derived from an EMBL/GenBank/DDBJ whole genome shotgun (WGS) entry which is preliminary data.</text>
</comment>
<feature type="region of interest" description="Disordered" evidence="1">
    <location>
        <begin position="1"/>
        <end position="20"/>
    </location>
</feature>
<protein>
    <submittedName>
        <fullName evidence="2">Uncharacterized protein</fullName>
    </submittedName>
</protein>
<dbReference type="EMBL" id="SLXU01000007">
    <property type="protein sequence ID" value="TCP60920.1"/>
    <property type="molecule type" value="Genomic_DNA"/>
</dbReference>
<name>A0A4R2RC29_9RHOB</name>
<feature type="compositionally biased region" description="Pro residues" evidence="1">
    <location>
        <begin position="1"/>
        <end position="10"/>
    </location>
</feature>
<dbReference type="RefSeq" id="WP_165910166.1">
    <property type="nucleotide sequence ID" value="NZ_SLXU01000007.1"/>
</dbReference>
<keyword evidence="3" id="KW-1185">Reference proteome</keyword>
<dbReference type="AlphaFoldDB" id="A0A4R2RC29"/>
<organism evidence="2 3">
    <name type="scientific">Rhodovulum bhavnagarense</name>
    <dbReference type="NCBI Taxonomy" id="992286"/>
    <lineage>
        <taxon>Bacteria</taxon>
        <taxon>Pseudomonadati</taxon>
        <taxon>Pseudomonadota</taxon>
        <taxon>Alphaproteobacteria</taxon>
        <taxon>Rhodobacterales</taxon>
        <taxon>Paracoccaceae</taxon>
        <taxon>Rhodovulum</taxon>
    </lineage>
</organism>
<evidence type="ECO:0000256" key="1">
    <source>
        <dbReference type="SAM" id="MobiDB-lite"/>
    </source>
</evidence>
<reference evidence="2 3" key="1">
    <citation type="submission" date="2019-03" db="EMBL/GenBank/DDBJ databases">
        <title>Genomic Encyclopedia of Type Strains, Phase IV (KMG-IV): sequencing the most valuable type-strain genomes for metagenomic binning, comparative biology and taxonomic classification.</title>
        <authorList>
            <person name="Goeker M."/>
        </authorList>
    </citation>
    <scope>NUCLEOTIDE SEQUENCE [LARGE SCALE GENOMIC DNA]</scope>
    <source>
        <strain evidence="2 3">DSM 24766</strain>
    </source>
</reference>
<gene>
    <name evidence="2" type="ORF">EV663_10795</name>
</gene>
<dbReference type="Proteomes" id="UP000295050">
    <property type="component" value="Unassembled WGS sequence"/>
</dbReference>
<sequence>MRPKPHPQGPGAPTGQTAPCRREVWAEAMAADMPGDAGMMALEHLLDRAEARETET</sequence>
<proteinExistence type="predicted"/>